<dbReference type="EnsemblBacteria" id="ACO77366">
    <property type="protein sequence ID" value="ACO77366"/>
    <property type="gene ID" value="Avin_11370"/>
</dbReference>
<dbReference type="eggNOG" id="ENOG502ZA8Z">
    <property type="taxonomic scope" value="Bacteria"/>
</dbReference>
<proteinExistence type="predicted"/>
<dbReference type="RefSeq" id="WP_012699787.1">
    <property type="nucleotide sequence ID" value="NC_012560.1"/>
</dbReference>
<name>C1DPD4_AZOVD</name>
<dbReference type="GeneID" id="88184469"/>
<evidence type="ECO:0000313" key="2">
    <source>
        <dbReference type="Proteomes" id="UP000002424"/>
    </source>
</evidence>
<organism evidence="1 2">
    <name type="scientific">Azotobacter vinelandii (strain DJ / ATCC BAA-1303)</name>
    <dbReference type="NCBI Taxonomy" id="322710"/>
    <lineage>
        <taxon>Bacteria</taxon>
        <taxon>Pseudomonadati</taxon>
        <taxon>Pseudomonadota</taxon>
        <taxon>Gammaproteobacteria</taxon>
        <taxon>Pseudomonadales</taxon>
        <taxon>Pseudomonadaceae</taxon>
        <taxon>Azotobacter</taxon>
    </lineage>
</organism>
<dbReference type="Proteomes" id="UP000002424">
    <property type="component" value="Chromosome"/>
</dbReference>
<gene>
    <name evidence="1" type="ordered locus">Avin_11370</name>
</gene>
<evidence type="ECO:0000313" key="1">
    <source>
        <dbReference type="EMBL" id="ACO77366.1"/>
    </source>
</evidence>
<accession>C1DPD4</accession>
<protein>
    <submittedName>
        <fullName evidence="1">Uncharacterized protein</fullName>
    </submittedName>
</protein>
<dbReference type="HOGENOM" id="CLU_1030045_0_0_6"/>
<sequence length="288" mass="31461">MSRHLAEDLPGGTGGGGLRVWLKASAYTRRLLLGADGDPWTGAAQYLAYFSQAQGLLRPDAAVLEVGELFDSWLSRHPEAVAELGSKRRASFPLRKLLEQDEPRRLLAEVVEAVVANLRGRTPLVLAMPSPRHWLLHANALAGRSGIETNPDAIEDAAMYMADLLRALSAQPVGGVLLEEHPADDRPGTTDLEHYRPLINVARHYRWSLAWRPRGDADLGSPALAEFDALISADLRLQRPASSGVDVGAVLWQGGDLPTLDQGQFYFVEIPADQQPEFVLDSLARLRG</sequence>
<reference evidence="1 2" key="1">
    <citation type="journal article" date="2009" name="J. Bacteriol.">
        <title>Genome sequence of Azotobacter vinelandii, an obligate aerobe specialized to support diverse anaerobic metabolic processes.</title>
        <authorList>
            <person name="Setubal J.C."/>
            <person name="dos Santos P."/>
            <person name="Goldman B.S."/>
            <person name="Ertesvag H."/>
            <person name="Espin G."/>
            <person name="Rubio L.M."/>
            <person name="Valla S."/>
            <person name="Almeida N.F."/>
            <person name="Balasubramanian D."/>
            <person name="Cromes L."/>
            <person name="Curatti L."/>
            <person name="Du Z."/>
            <person name="Godsy E."/>
            <person name="Goodner B."/>
            <person name="Hellner-Burris K."/>
            <person name="Hernandez J.A."/>
            <person name="Houmiel K."/>
            <person name="Imperial J."/>
            <person name="Kennedy C."/>
            <person name="Larson T.J."/>
            <person name="Latreille P."/>
            <person name="Ligon L.S."/>
            <person name="Lu J."/>
            <person name="Maerk M."/>
            <person name="Miller N.M."/>
            <person name="Norton S."/>
            <person name="O'Carroll I.P."/>
            <person name="Paulsen I."/>
            <person name="Raulfs E.C."/>
            <person name="Roemer R."/>
            <person name="Rosser J."/>
            <person name="Segura D."/>
            <person name="Slater S."/>
            <person name="Stricklin S.L."/>
            <person name="Studholme D.J."/>
            <person name="Sun J."/>
            <person name="Viana C.J."/>
            <person name="Wallin E."/>
            <person name="Wang B."/>
            <person name="Wheeler C."/>
            <person name="Zhu H."/>
            <person name="Dean D.R."/>
            <person name="Dixon R."/>
            <person name="Wood D."/>
        </authorList>
    </citation>
    <scope>NUCLEOTIDE SEQUENCE [LARGE SCALE GENOMIC DNA]</scope>
    <source>
        <strain evidence="2">DJ / ATCC BAA-1303</strain>
    </source>
</reference>
<dbReference type="AlphaFoldDB" id="C1DPD4"/>
<dbReference type="STRING" id="322710.Avin_11370"/>
<dbReference type="OrthoDB" id="9130284at2"/>
<keyword evidence="2" id="KW-1185">Reference proteome</keyword>
<dbReference type="KEGG" id="avn:Avin_11370"/>
<dbReference type="EMBL" id="CP001157">
    <property type="protein sequence ID" value="ACO77366.1"/>
    <property type="molecule type" value="Genomic_DNA"/>
</dbReference>